<keyword evidence="7" id="KW-0347">Helicase</keyword>
<keyword evidence="15" id="KW-1185">Reference proteome</keyword>
<dbReference type="CDD" id="cd18038">
    <property type="entry name" value="DEXXQc_Helz-like"/>
    <property type="match status" value="1"/>
</dbReference>
<dbReference type="SUPFAM" id="SSF52540">
    <property type="entry name" value="P-loop containing nucleoside triphosphate hydrolases"/>
    <property type="match status" value="1"/>
</dbReference>
<dbReference type="GO" id="GO:0003723">
    <property type="term" value="F:RNA binding"/>
    <property type="evidence" value="ECO:0007669"/>
    <property type="project" value="UniProtKB-KW"/>
</dbReference>
<evidence type="ECO:0000256" key="3">
    <source>
        <dbReference type="ARBA" id="ARBA00012552"/>
    </source>
</evidence>
<dbReference type="GO" id="GO:0036464">
    <property type="term" value="C:cytoplasmic ribonucleoprotein granule"/>
    <property type="evidence" value="ECO:0007669"/>
    <property type="project" value="UniProtKB-SubCell"/>
</dbReference>
<evidence type="ECO:0000256" key="8">
    <source>
        <dbReference type="ARBA" id="ARBA00022840"/>
    </source>
</evidence>
<accession>A0AAD7XCF7</accession>
<dbReference type="InterPro" id="IPR032675">
    <property type="entry name" value="LRR_dom_sf"/>
</dbReference>
<evidence type="ECO:0000256" key="6">
    <source>
        <dbReference type="ARBA" id="ARBA00022801"/>
    </source>
</evidence>
<protein>
    <recommendedName>
        <fullName evidence="3">RNA helicase</fullName>
        <ecNumber evidence="3">3.6.4.13</ecNumber>
    </recommendedName>
</protein>
<evidence type="ECO:0000256" key="5">
    <source>
        <dbReference type="ARBA" id="ARBA00022741"/>
    </source>
</evidence>
<keyword evidence="6" id="KW-0378">Hydrolase</keyword>
<dbReference type="CDD" id="cd18808">
    <property type="entry name" value="SF1_C_Upf1"/>
    <property type="match status" value="1"/>
</dbReference>
<dbReference type="EMBL" id="JAPEVG010000103">
    <property type="protein sequence ID" value="KAJ8482945.1"/>
    <property type="molecule type" value="Genomic_DNA"/>
</dbReference>
<dbReference type="InterPro" id="IPR036047">
    <property type="entry name" value="F-box-like_dom_sf"/>
</dbReference>
<evidence type="ECO:0000259" key="13">
    <source>
        <dbReference type="Pfam" id="PF21634"/>
    </source>
</evidence>
<dbReference type="InterPro" id="IPR026122">
    <property type="entry name" value="MOV-10/SDE3_DEXXQ/H-box"/>
</dbReference>
<reference evidence="14" key="1">
    <citation type="submission" date="2022-11" db="EMBL/GenBank/DDBJ databases">
        <title>Genome Sequence of Cubamyces cubensis.</title>
        <authorList>
            <person name="Buettner E."/>
        </authorList>
    </citation>
    <scope>NUCLEOTIDE SEQUENCE</scope>
    <source>
        <strain evidence="14">MPL-01</strain>
    </source>
</reference>
<dbReference type="GO" id="GO:0016787">
    <property type="term" value="F:hydrolase activity"/>
    <property type="evidence" value="ECO:0007669"/>
    <property type="project" value="UniProtKB-KW"/>
</dbReference>
<evidence type="ECO:0000313" key="14">
    <source>
        <dbReference type="EMBL" id="KAJ8482945.1"/>
    </source>
</evidence>
<dbReference type="SUPFAM" id="SSF81383">
    <property type="entry name" value="F-box domain"/>
    <property type="match status" value="1"/>
</dbReference>
<dbReference type="InterPro" id="IPR049080">
    <property type="entry name" value="MOV-10-like_beta-barrel"/>
</dbReference>
<dbReference type="EC" id="3.6.4.13" evidence="3"/>
<dbReference type="InterPro" id="IPR027417">
    <property type="entry name" value="P-loop_NTPase"/>
</dbReference>
<comment type="caution">
    <text evidence="14">The sequence shown here is derived from an EMBL/GenBank/DDBJ whole genome shotgun (WGS) entry which is preliminary data.</text>
</comment>
<dbReference type="GO" id="GO:0032574">
    <property type="term" value="F:5'-3' RNA helicase activity"/>
    <property type="evidence" value="ECO:0007669"/>
    <property type="project" value="InterPro"/>
</dbReference>
<keyword evidence="9" id="KW-0694">RNA-binding</keyword>
<dbReference type="PANTHER" id="PTHR45418">
    <property type="entry name" value="CANCER/TESTIS ANTIGEN 55"/>
    <property type="match status" value="1"/>
</dbReference>
<dbReference type="Pfam" id="PF13087">
    <property type="entry name" value="AAA_12"/>
    <property type="match status" value="1"/>
</dbReference>
<dbReference type="Pfam" id="PF13604">
    <property type="entry name" value="AAA_30"/>
    <property type="match status" value="1"/>
</dbReference>
<dbReference type="Gene3D" id="3.40.50.300">
    <property type="entry name" value="P-loop containing nucleotide triphosphate hydrolases"/>
    <property type="match status" value="2"/>
</dbReference>
<sequence>MQVPDMMQRQSCFDVLNWDVLVHMVTFLPRQDLSRFMKTCRAFHAVALREFLHDPVELRADNIFSFYACIQGGLDFQRALFLRELVVSCSLSRPRYRADNRVERGDCEQTAQLLTTILQNACQLKRLRLDWAAAGYSRYLHEASSALISLEELSIPFVSQSLWDDLKHLHAPLRKISAQFGPMLGSPVVDPLPLLARFQTTLEDVDLSGVQFCDGRTRYSAVRRLSLADCYSDFLLGGIDVAPLCQSFPDITELSFSAARVHPEAMQWLDGRSCDKPELIERCRRSNKHWQAQHGGWSCLKRVSVGHVVDLYMLGLEQRVPEVEIAMISEGTLRMVQDVLDDTLPSSLSISLFALDRILDCIPRLFNDADSTRSLSRFTLTLRCTKPVINIDKVVRNVSALLAPLRVEHLVLRLQRWDTVGMYFLSIDDLRPIDTSLVQLYGKAHSIVQDLAQGVPTLRTVTLIVGRFPTPDSPSLGHTWSHSLNKPALSSSSLGGVIAPIAPLYTMSSSAMSVLLSASLRTGLPILVDGNIEQNWRRAAVPLFHVLSATAQQLHTSAAVYPRDASKGNHNFCLVCRRSIPISAWKAHLKAGGHLKAQNGALYRARFEQAERDRRGVHVSHEEGLDFGVLSLEDAQHSRQSHIKISMSAGLNPLTIAKLETFAGSSRKPSAFSASAAVIGQHITPQHLVQVLVRFSQQNRGRYDGRLEITLKDTVTQRTFVILRQLRAVVGNPADHQLLRPKAPYVRRGRAPWKQGGAVVDGERPPALDAVKWVKKLPPSRIPGPLATTIANGSTREIIEQIRAQFLPPTLHADTHGTHFRVLLWIEEARMVEDLHMYDIEGARFTKEGRLYTLPVPGLAEKRPSVAPGDTILAQQADGRTHRGFVHFVRRDDIRVHFHSSFNSGSSYNIQFQYNRTTIQRQHQALIAPCTSSQRLLFPLPGYEGLSQEITPPGLPQITLFNAQIGTNPAQLQAVKSILRLRASSAPFIIFGPPGTGKTVTVVEAIRQILHLQPDARILACAPSNSAADLIAQRLDALDTTQLLRCNAAFRDIQSLPGDLTAYSLYRANHFALPPIETLQRYKVIVTTCGNSSFAYNIGMPNGHFTHIFIDEAGQASEPEVLTAIKAIAAPGTRVILSGDPKQLGPVIRSSIAREFGLGKSYLERLMERPVYDPDNGRGRSYVKLVKNFRSHEAILAYPNAQFYGGELEVCGSPTVINSFLRSPVLVNQRWPVVFHYVSGENERESTSPSYFNIDEATEVLEYIKKLLRDRQHPIRAADIGIIAPYYAQVRKIRLLLRRDNIEDIKVGSVEEFQGQERRVIIISTVRSTSDLLSYDAKFTLGFVSNPRRFNVAVTRAQALLVVIGDASVLSIDPLWRAFMNYIHLHGGWRGDAPTWDVNAPVKMDGNYAAEIRDAAAADMDALMTRLDEGEDLEGEANIDHAFQEAN</sequence>
<gene>
    <name evidence="14" type="ORF">ONZ51_g5016</name>
</gene>
<dbReference type="GO" id="GO:0031047">
    <property type="term" value="P:regulatory ncRNA-mediated gene silencing"/>
    <property type="evidence" value="ECO:0007669"/>
    <property type="project" value="UniProtKB-KW"/>
</dbReference>
<feature type="domain" description="Helicase MOV-10-like beta-barrel" evidence="13">
    <location>
        <begin position="838"/>
        <end position="912"/>
    </location>
</feature>
<comment type="similarity">
    <text evidence="2">Belongs to the DNA2/NAM7 helicase family. SDE3 subfamily.</text>
</comment>
<dbReference type="InterPro" id="IPR041679">
    <property type="entry name" value="DNA2/NAM7-like_C"/>
</dbReference>
<evidence type="ECO:0000256" key="10">
    <source>
        <dbReference type="ARBA" id="ARBA00023158"/>
    </source>
</evidence>
<evidence type="ECO:0000259" key="12">
    <source>
        <dbReference type="Pfam" id="PF13087"/>
    </source>
</evidence>
<dbReference type="FunFam" id="3.40.50.300:FF:000608">
    <property type="entry name" value="Mov10 RISC complex RNA helicase"/>
    <property type="match status" value="1"/>
</dbReference>
<feature type="domain" description="DNA2/NAM7 helicase-like C-terminal" evidence="12">
    <location>
        <begin position="1160"/>
        <end position="1367"/>
    </location>
</feature>
<evidence type="ECO:0000256" key="7">
    <source>
        <dbReference type="ARBA" id="ARBA00022806"/>
    </source>
</evidence>
<organism evidence="14 15">
    <name type="scientific">Trametes cubensis</name>
    <dbReference type="NCBI Taxonomy" id="1111947"/>
    <lineage>
        <taxon>Eukaryota</taxon>
        <taxon>Fungi</taxon>
        <taxon>Dikarya</taxon>
        <taxon>Basidiomycota</taxon>
        <taxon>Agaricomycotina</taxon>
        <taxon>Agaricomycetes</taxon>
        <taxon>Polyporales</taxon>
        <taxon>Polyporaceae</taxon>
        <taxon>Trametes</taxon>
    </lineage>
</organism>
<dbReference type="InterPro" id="IPR047187">
    <property type="entry name" value="SF1_C_Upf1"/>
</dbReference>
<dbReference type="Proteomes" id="UP001215151">
    <property type="component" value="Unassembled WGS sequence"/>
</dbReference>
<dbReference type="Gene3D" id="3.80.10.10">
    <property type="entry name" value="Ribonuclease Inhibitor"/>
    <property type="match status" value="1"/>
</dbReference>
<dbReference type="Pfam" id="PF21634">
    <property type="entry name" value="MOV-10_beta-barrel"/>
    <property type="match status" value="1"/>
</dbReference>
<comment type="subcellular location">
    <subcellularLocation>
        <location evidence="1">Cytoplasm</location>
        <location evidence="1">Cytoplasmic ribonucleoprotein granule</location>
    </subcellularLocation>
</comment>
<evidence type="ECO:0000313" key="15">
    <source>
        <dbReference type="Proteomes" id="UP001215151"/>
    </source>
</evidence>
<dbReference type="GO" id="GO:0005524">
    <property type="term" value="F:ATP binding"/>
    <property type="evidence" value="ECO:0007669"/>
    <property type="project" value="UniProtKB-KW"/>
</dbReference>
<evidence type="ECO:0000256" key="9">
    <source>
        <dbReference type="ARBA" id="ARBA00022884"/>
    </source>
</evidence>
<evidence type="ECO:0000256" key="4">
    <source>
        <dbReference type="ARBA" id="ARBA00022490"/>
    </source>
</evidence>
<keyword evidence="5" id="KW-0547">Nucleotide-binding</keyword>
<keyword evidence="8" id="KW-0067">ATP-binding</keyword>
<evidence type="ECO:0000256" key="2">
    <source>
        <dbReference type="ARBA" id="ARBA00005601"/>
    </source>
</evidence>
<keyword evidence="4" id="KW-0963">Cytoplasm</keyword>
<evidence type="ECO:0000256" key="1">
    <source>
        <dbReference type="ARBA" id="ARBA00004331"/>
    </source>
</evidence>
<proteinExistence type="inferred from homology"/>
<comment type="catalytic activity">
    <reaction evidence="11">
        <text>ATP + H2O = ADP + phosphate + H(+)</text>
        <dbReference type="Rhea" id="RHEA:13065"/>
        <dbReference type="ChEBI" id="CHEBI:15377"/>
        <dbReference type="ChEBI" id="CHEBI:15378"/>
        <dbReference type="ChEBI" id="CHEBI:30616"/>
        <dbReference type="ChEBI" id="CHEBI:43474"/>
        <dbReference type="ChEBI" id="CHEBI:456216"/>
        <dbReference type="EC" id="3.6.4.13"/>
    </reaction>
</comment>
<evidence type="ECO:0000256" key="11">
    <source>
        <dbReference type="ARBA" id="ARBA00047984"/>
    </source>
</evidence>
<keyword evidence="10" id="KW-0943">RNA-mediated gene silencing</keyword>
<dbReference type="PANTHER" id="PTHR45418:SF1">
    <property type="entry name" value="CANCER_TESTIS ANTIGEN 55"/>
    <property type="match status" value="1"/>
</dbReference>
<name>A0AAD7XCF7_9APHY</name>